<dbReference type="OrthoDB" id="8536512at2"/>
<proteinExistence type="predicted"/>
<evidence type="ECO:0008006" key="3">
    <source>
        <dbReference type="Google" id="ProtNLM"/>
    </source>
</evidence>
<dbReference type="Gene3D" id="3.40.1360.10">
    <property type="match status" value="1"/>
</dbReference>
<dbReference type="EMBL" id="SJSM01000010">
    <property type="protein sequence ID" value="TCC95004.1"/>
    <property type="molecule type" value="Genomic_DNA"/>
</dbReference>
<dbReference type="SUPFAM" id="SSF56731">
    <property type="entry name" value="DNA primase core"/>
    <property type="match status" value="1"/>
</dbReference>
<dbReference type="Gene3D" id="3.90.580.10">
    <property type="entry name" value="Zinc finger, CHC2-type domain"/>
    <property type="match status" value="1"/>
</dbReference>
<dbReference type="RefSeq" id="WP_131610152.1">
    <property type="nucleotide sequence ID" value="NZ_SJSM01000010.1"/>
</dbReference>
<evidence type="ECO:0000313" key="1">
    <source>
        <dbReference type="EMBL" id="TCC95004.1"/>
    </source>
</evidence>
<dbReference type="InterPro" id="IPR034154">
    <property type="entry name" value="TOPRIM_DnaG/twinkle"/>
</dbReference>
<dbReference type="GO" id="GO:0008270">
    <property type="term" value="F:zinc ion binding"/>
    <property type="evidence" value="ECO:0007669"/>
    <property type="project" value="InterPro"/>
</dbReference>
<dbReference type="AlphaFoldDB" id="A0A4R0N9S5"/>
<organism evidence="1 2">
    <name type="scientific">Pedobacter hiemivivus</name>
    <dbReference type="NCBI Taxonomy" id="2530454"/>
    <lineage>
        <taxon>Bacteria</taxon>
        <taxon>Pseudomonadati</taxon>
        <taxon>Bacteroidota</taxon>
        <taxon>Sphingobacteriia</taxon>
        <taxon>Sphingobacteriales</taxon>
        <taxon>Sphingobacteriaceae</taxon>
        <taxon>Pedobacter</taxon>
    </lineage>
</organism>
<protein>
    <recommendedName>
        <fullName evidence="3">Toprim domain-containing protein</fullName>
    </recommendedName>
</protein>
<sequence>MTAFLNANQIKEQVSLVDMLTRLGHAPTHRSGKELFYKSMLREENTASFCVNEQLGVWYDHGGENRSGIKGGNVIDLGLAYWHPASFREVLEKISTLCNVDSLAPALDETLRNKRPRLAVADAIPVAPSYKINTTKELGTHPAISRYLQSRGIWELAQGKLKEVYYTVESNGRSKSYFSAGWQNEAGSWELRNKIGDKEFKACLGKKAISFIPGDPQHLVIFEGYMDYLSWIKDNPEATDSVLVLNSINLLNAGIAKARDFSHIGVYFDHDPAGTAGLEKLKQELPHAVDKSAVYEGYNDYNAKLMAEPVKRMPWEEDRVYENNVNLSAITAI</sequence>
<dbReference type="Proteomes" id="UP000291117">
    <property type="component" value="Unassembled WGS sequence"/>
</dbReference>
<comment type="caution">
    <text evidence="1">The sequence shown here is derived from an EMBL/GenBank/DDBJ whole genome shotgun (WGS) entry which is preliminary data.</text>
</comment>
<dbReference type="Pfam" id="PF13155">
    <property type="entry name" value="Toprim_2"/>
    <property type="match status" value="1"/>
</dbReference>
<evidence type="ECO:0000313" key="2">
    <source>
        <dbReference type="Proteomes" id="UP000291117"/>
    </source>
</evidence>
<gene>
    <name evidence="1" type="ORF">EZ444_15975</name>
</gene>
<dbReference type="InterPro" id="IPR036977">
    <property type="entry name" value="DNA_primase_Znf_CHC2"/>
</dbReference>
<accession>A0A4R0N9S5</accession>
<dbReference type="GO" id="GO:0006260">
    <property type="term" value="P:DNA replication"/>
    <property type="evidence" value="ECO:0007669"/>
    <property type="project" value="InterPro"/>
</dbReference>
<reference evidence="1 2" key="1">
    <citation type="submission" date="2019-02" db="EMBL/GenBank/DDBJ databases">
        <title>Pedobacter sp. RP-3-8 sp. nov., isolated from Arctic soil.</title>
        <authorList>
            <person name="Dahal R.H."/>
        </authorList>
    </citation>
    <scope>NUCLEOTIDE SEQUENCE [LARGE SCALE GENOMIC DNA]</scope>
    <source>
        <strain evidence="1 2">RP-3-8</strain>
    </source>
</reference>
<dbReference type="CDD" id="cd01029">
    <property type="entry name" value="TOPRIM_primases"/>
    <property type="match status" value="1"/>
</dbReference>
<keyword evidence="2" id="KW-1185">Reference proteome</keyword>
<name>A0A4R0N9S5_9SPHI</name>
<dbReference type="GO" id="GO:0003677">
    <property type="term" value="F:DNA binding"/>
    <property type="evidence" value="ECO:0007669"/>
    <property type="project" value="InterPro"/>
</dbReference>
<dbReference type="SUPFAM" id="SSF57783">
    <property type="entry name" value="Zinc beta-ribbon"/>
    <property type="match status" value="1"/>
</dbReference>